<keyword evidence="2" id="KW-0503">Monooxygenase</keyword>
<keyword evidence="3" id="KW-1185">Reference proteome</keyword>
<dbReference type="PROSITE" id="PS51725">
    <property type="entry name" value="ABM"/>
    <property type="match status" value="1"/>
</dbReference>
<proteinExistence type="predicted"/>
<evidence type="ECO:0000313" key="3">
    <source>
        <dbReference type="Proteomes" id="UP000677244"/>
    </source>
</evidence>
<keyword evidence="2" id="KW-0560">Oxidoreductase</keyword>
<sequence length="106" mass="12035">MSKANVMSTTPVYVFAKWQVMEGKLAAVLSFLKQAAQKSRSEKGNLFYHLHQSTSDANTILVYEGYTNEAAAEEHRNSDHYQEIIKKSIIPLLENREVIMMTPLSD</sequence>
<dbReference type="GO" id="GO:0004497">
    <property type="term" value="F:monooxygenase activity"/>
    <property type="evidence" value="ECO:0007669"/>
    <property type="project" value="UniProtKB-KW"/>
</dbReference>
<gene>
    <name evidence="2" type="ORF">J7I42_16875</name>
</gene>
<reference evidence="2 3" key="1">
    <citation type="submission" date="2021-03" db="EMBL/GenBank/DDBJ databases">
        <title>Assistant Professor.</title>
        <authorList>
            <person name="Huq M.A."/>
        </authorList>
    </citation>
    <scope>NUCLEOTIDE SEQUENCE [LARGE SCALE GENOMIC DNA]</scope>
    <source>
        <strain evidence="2 3">MAH-29</strain>
    </source>
</reference>
<dbReference type="Gene3D" id="3.30.70.100">
    <property type="match status" value="1"/>
</dbReference>
<dbReference type="PANTHER" id="PTHR33336:SF3">
    <property type="entry name" value="ABM DOMAIN-CONTAINING PROTEIN"/>
    <property type="match status" value="1"/>
</dbReference>
<dbReference type="SUPFAM" id="SSF54909">
    <property type="entry name" value="Dimeric alpha+beta barrel"/>
    <property type="match status" value="1"/>
</dbReference>
<name>A0ABS3YVK3_9BACT</name>
<organism evidence="2 3">
    <name type="scientific">Niastella soli</name>
    <dbReference type="NCBI Taxonomy" id="2821487"/>
    <lineage>
        <taxon>Bacteria</taxon>
        <taxon>Pseudomonadati</taxon>
        <taxon>Bacteroidota</taxon>
        <taxon>Chitinophagia</taxon>
        <taxon>Chitinophagales</taxon>
        <taxon>Chitinophagaceae</taxon>
        <taxon>Niastella</taxon>
    </lineage>
</organism>
<protein>
    <submittedName>
        <fullName evidence="2">Antibiotic biosynthesis monooxygenase</fullName>
    </submittedName>
</protein>
<dbReference type="RefSeq" id="WP_209140017.1">
    <property type="nucleotide sequence ID" value="NZ_JAGHKO010000004.1"/>
</dbReference>
<dbReference type="Pfam" id="PF03992">
    <property type="entry name" value="ABM"/>
    <property type="match status" value="1"/>
</dbReference>
<dbReference type="EMBL" id="JAGHKO010000004">
    <property type="protein sequence ID" value="MBO9201961.1"/>
    <property type="molecule type" value="Genomic_DNA"/>
</dbReference>
<dbReference type="InterPro" id="IPR007138">
    <property type="entry name" value="ABM_dom"/>
</dbReference>
<dbReference type="InterPro" id="IPR011008">
    <property type="entry name" value="Dimeric_a/b-barrel"/>
</dbReference>
<evidence type="ECO:0000313" key="2">
    <source>
        <dbReference type="EMBL" id="MBO9201961.1"/>
    </source>
</evidence>
<accession>A0ABS3YVK3</accession>
<feature type="domain" description="ABM" evidence="1">
    <location>
        <begin position="12"/>
        <end position="101"/>
    </location>
</feature>
<dbReference type="Proteomes" id="UP000677244">
    <property type="component" value="Unassembled WGS sequence"/>
</dbReference>
<comment type="caution">
    <text evidence="2">The sequence shown here is derived from an EMBL/GenBank/DDBJ whole genome shotgun (WGS) entry which is preliminary data.</text>
</comment>
<dbReference type="InterPro" id="IPR050744">
    <property type="entry name" value="AI-2_Isomerase_LsrG"/>
</dbReference>
<evidence type="ECO:0000259" key="1">
    <source>
        <dbReference type="PROSITE" id="PS51725"/>
    </source>
</evidence>
<dbReference type="PANTHER" id="PTHR33336">
    <property type="entry name" value="QUINOL MONOOXYGENASE YGIN-RELATED"/>
    <property type="match status" value="1"/>
</dbReference>